<feature type="transmembrane region" description="Helical" evidence="6">
    <location>
        <begin position="158"/>
        <end position="177"/>
    </location>
</feature>
<dbReference type="SUPFAM" id="SSF103473">
    <property type="entry name" value="MFS general substrate transporter"/>
    <property type="match status" value="1"/>
</dbReference>
<comment type="subcellular location">
    <subcellularLocation>
        <location evidence="1">Membrane</location>
        <topology evidence="1">Multi-pass membrane protein</topology>
    </subcellularLocation>
</comment>
<evidence type="ECO:0000256" key="3">
    <source>
        <dbReference type="ARBA" id="ARBA00022989"/>
    </source>
</evidence>
<feature type="transmembrane region" description="Helical" evidence="6">
    <location>
        <begin position="24"/>
        <end position="51"/>
    </location>
</feature>
<dbReference type="Pfam" id="PF07690">
    <property type="entry name" value="MFS_1"/>
    <property type="match status" value="1"/>
</dbReference>
<gene>
    <name evidence="8" type="ORF">STIAU_8480</name>
</gene>
<feature type="transmembrane region" description="Helical" evidence="6">
    <location>
        <begin position="71"/>
        <end position="90"/>
    </location>
</feature>
<dbReference type="PROSITE" id="PS50850">
    <property type="entry name" value="MFS"/>
    <property type="match status" value="1"/>
</dbReference>
<dbReference type="EMBL" id="AAMD01000067">
    <property type="protein sequence ID" value="EAU65978.1"/>
    <property type="molecule type" value="Genomic_DNA"/>
</dbReference>
<accession>Q08ZR4</accession>
<dbReference type="AlphaFoldDB" id="Q08ZR4"/>
<evidence type="ECO:0000313" key="8">
    <source>
        <dbReference type="EMBL" id="EAU65978.1"/>
    </source>
</evidence>
<dbReference type="Proteomes" id="UP000032702">
    <property type="component" value="Unassembled WGS sequence"/>
</dbReference>
<sequence length="481" mass="51494">MLQDAPASLPCPPNMKFLRDLRSVLNLTVLVAGLGYFVDLFDITLFGVVRVASLKDIGITDPAEILEKGLLIYNCQMIGMMVGGLVWGILADRRGRLSVMFGSILLYSFANIGNAFAWDATSYAVFRFLGGLGLAGELGAAITLVAESLPKDKRGLGTTVVATLGMLGIVAAALIGQRLHWKTAYLTGGVMGLALLFARFKISESELFAKKTDPSRANPLLLLQGGRFLKYVCCILIGVPIYFTTGILFTFAPELTAGLNVQGTVTAGNAILYGSFGLTLGDLLSGLFSQWLKSRRRAVALNLVLGFGLMLVYGLASGLTSTTIYLLSFLIGITVGYWGGAGDPWRPSSSAPTSAPRWPRRCPTSCAARRRWRPAGSRCSRGRCPWPTRRSWWAASASASRCWRSRASRRRSTGTSITRRAPSPNERAQGAAGKPQTRLSANTSTSTPSEACTSGALSGRRKPTASSRDSSSPSTRALRTG</sequence>
<evidence type="ECO:0000259" key="7">
    <source>
        <dbReference type="PROSITE" id="PS50850"/>
    </source>
</evidence>
<feature type="region of interest" description="Disordered" evidence="5">
    <location>
        <begin position="405"/>
        <end position="481"/>
    </location>
</feature>
<reference evidence="8 9" key="1">
    <citation type="submission" date="2006-04" db="EMBL/GenBank/DDBJ databases">
        <authorList>
            <person name="Nierman W.C."/>
        </authorList>
    </citation>
    <scope>NUCLEOTIDE SEQUENCE [LARGE SCALE GENOMIC DNA]</scope>
    <source>
        <strain evidence="8 9">DW4/3-1</strain>
    </source>
</reference>
<dbReference type="Gene3D" id="1.20.1250.20">
    <property type="entry name" value="MFS general substrate transporter like domains"/>
    <property type="match status" value="1"/>
</dbReference>
<dbReference type="InterPro" id="IPR020846">
    <property type="entry name" value="MFS_dom"/>
</dbReference>
<dbReference type="PANTHER" id="PTHR23508:SF10">
    <property type="entry name" value="CARBOXYLIC ACID TRANSPORTER PROTEIN HOMOLOG"/>
    <property type="match status" value="1"/>
</dbReference>
<dbReference type="InterPro" id="IPR011701">
    <property type="entry name" value="MFS"/>
</dbReference>
<dbReference type="GO" id="GO:0005886">
    <property type="term" value="C:plasma membrane"/>
    <property type="evidence" value="ECO:0007669"/>
    <property type="project" value="TreeGrafter"/>
</dbReference>
<evidence type="ECO:0000256" key="1">
    <source>
        <dbReference type="ARBA" id="ARBA00004141"/>
    </source>
</evidence>
<protein>
    <submittedName>
        <fullName evidence="8">Major facilitator family transporter</fullName>
    </submittedName>
</protein>
<keyword evidence="3 6" id="KW-1133">Transmembrane helix</keyword>
<keyword evidence="4 6" id="KW-0472">Membrane</keyword>
<feature type="transmembrane region" description="Helical" evidence="6">
    <location>
        <begin position="271"/>
        <end position="292"/>
    </location>
</feature>
<feature type="transmembrane region" description="Helical" evidence="6">
    <location>
        <begin position="124"/>
        <end position="146"/>
    </location>
</feature>
<evidence type="ECO:0000256" key="2">
    <source>
        <dbReference type="ARBA" id="ARBA00022692"/>
    </source>
</evidence>
<comment type="caution">
    <text evidence="8">The sequence shown here is derived from an EMBL/GenBank/DDBJ whole genome shotgun (WGS) entry which is preliminary data.</text>
</comment>
<proteinExistence type="predicted"/>
<evidence type="ECO:0000256" key="4">
    <source>
        <dbReference type="ARBA" id="ARBA00023136"/>
    </source>
</evidence>
<name>Q08ZR4_STIAD</name>
<evidence type="ECO:0000256" key="6">
    <source>
        <dbReference type="SAM" id="Phobius"/>
    </source>
</evidence>
<keyword evidence="2 6" id="KW-0812">Transmembrane</keyword>
<evidence type="ECO:0000313" key="9">
    <source>
        <dbReference type="Proteomes" id="UP000032702"/>
    </source>
</evidence>
<dbReference type="GO" id="GO:0046943">
    <property type="term" value="F:carboxylic acid transmembrane transporter activity"/>
    <property type="evidence" value="ECO:0007669"/>
    <property type="project" value="TreeGrafter"/>
</dbReference>
<feature type="transmembrane region" description="Helical" evidence="6">
    <location>
        <begin position="299"/>
        <end position="316"/>
    </location>
</feature>
<feature type="transmembrane region" description="Helical" evidence="6">
    <location>
        <begin position="97"/>
        <end position="118"/>
    </location>
</feature>
<feature type="transmembrane region" description="Helical" evidence="6">
    <location>
        <begin position="228"/>
        <end position="251"/>
    </location>
</feature>
<organism evidence="8 9">
    <name type="scientific">Stigmatella aurantiaca (strain DW4/3-1)</name>
    <dbReference type="NCBI Taxonomy" id="378806"/>
    <lineage>
        <taxon>Bacteria</taxon>
        <taxon>Pseudomonadati</taxon>
        <taxon>Myxococcota</taxon>
        <taxon>Myxococcia</taxon>
        <taxon>Myxococcales</taxon>
        <taxon>Cystobacterineae</taxon>
        <taxon>Archangiaceae</taxon>
        <taxon>Stigmatella</taxon>
    </lineage>
</organism>
<feature type="domain" description="Major facilitator superfamily (MFS) profile" evidence="7">
    <location>
        <begin position="28"/>
        <end position="481"/>
    </location>
</feature>
<evidence type="ECO:0000256" key="5">
    <source>
        <dbReference type="SAM" id="MobiDB-lite"/>
    </source>
</evidence>
<dbReference type="PANTHER" id="PTHR23508">
    <property type="entry name" value="CARBOXYLIC ACID TRANSPORTER PROTEIN HOMOLOG"/>
    <property type="match status" value="1"/>
</dbReference>
<feature type="compositionally biased region" description="Low complexity" evidence="5">
    <location>
        <begin position="464"/>
        <end position="481"/>
    </location>
</feature>
<dbReference type="InterPro" id="IPR036259">
    <property type="entry name" value="MFS_trans_sf"/>
</dbReference>
<dbReference type="CDD" id="cd17316">
    <property type="entry name" value="MFS_SV2_like"/>
    <property type="match status" value="1"/>
</dbReference>
<feature type="compositionally biased region" description="Polar residues" evidence="5">
    <location>
        <begin position="437"/>
        <end position="456"/>
    </location>
</feature>